<dbReference type="InterPro" id="IPR036902">
    <property type="entry name" value="Ta1353-like_sf"/>
</dbReference>
<protein>
    <recommendedName>
        <fullName evidence="3">Adenosine monophosphate-protein transferase</fullName>
    </recommendedName>
</protein>
<dbReference type="SUPFAM" id="SSF103165">
    <property type="entry name" value="Ta1353-like"/>
    <property type="match status" value="1"/>
</dbReference>
<comment type="caution">
    <text evidence="1">The sequence shown here is derived from an EMBL/GenBank/DDBJ whole genome shotgun (WGS) entry which is preliminary data.</text>
</comment>
<dbReference type="InterPro" id="IPR007153">
    <property type="entry name" value="Adenosine_kinase"/>
</dbReference>
<dbReference type="EMBL" id="BONG01000028">
    <property type="protein sequence ID" value="GIF91059.1"/>
    <property type="molecule type" value="Genomic_DNA"/>
</dbReference>
<reference evidence="1 2" key="1">
    <citation type="submission" date="2021-01" db="EMBL/GenBank/DDBJ databases">
        <title>Whole genome shotgun sequence of Catellatospora chokoriensis NBRC 107358.</title>
        <authorList>
            <person name="Komaki H."/>
            <person name="Tamura T."/>
        </authorList>
    </citation>
    <scope>NUCLEOTIDE SEQUENCE [LARGE SCALE GENOMIC DNA]</scope>
    <source>
        <strain evidence="1 2">NBRC 107358</strain>
    </source>
</reference>
<dbReference type="Pfam" id="PF04008">
    <property type="entry name" value="Adenosine_kin"/>
    <property type="match status" value="1"/>
</dbReference>
<dbReference type="Proteomes" id="UP000619293">
    <property type="component" value="Unassembled WGS sequence"/>
</dbReference>
<proteinExistence type="predicted"/>
<dbReference type="PANTHER" id="PTHR36155">
    <property type="entry name" value="BLL5354 PROTEIN"/>
    <property type="match status" value="1"/>
</dbReference>
<dbReference type="RefSeq" id="WP_191837361.1">
    <property type="nucleotide sequence ID" value="NZ_BAAALB010000001.1"/>
</dbReference>
<evidence type="ECO:0000313" key="2">
    <source>
        <dbReference type="Proteomes" id="UP000619293"/>
    </source>
</evidence>
<keyword evidence="2" id="KW-1185">Reference proteome</keyword>
<dbReference type="PANTHER" id="PTHR36155:SF1">
    <property type="entry name" value="BLL5354 PROTEIN"/>
    <property type="match status" value="1"/>
</dbReference>
<evidence type="ECO:0008006" key="3">
    <source>
        <dbReference type="Google" id="ProtNLM"/>
    </source>
</evidence>
<evidence type="ECO:0000313" key="1">
    <source>
        <dbReference type="EMBL" id="GIF91059.1"/>
    </source>
</evidence>
<sequence>MATGSVTIEVVAVDTPDDINVIIGQAHFVKTVDDLHEVLVGVSSHLRFGIGFCEASGARLVRRSGNDGELVGLAVEAARAIGAGHCFVVMLGEGYPINVLNQVKAVPEVCTVYCATDNAVEVLVAVTKSGRGILGVVDGRPPLGVETDADVAARRELLRELGYKL</sequence>
<dbReference type="AlphaFoldDB" id="A0A8J3K9K6"/>
<name>A0A8J3K9K6_9ACTN</name>
<dbReference type="Gene3D" id="3.40.1520.10">
    <property type="entry name" value="Ta1353-like"/>
    <property type="match status" value="1"/>
</dbReference>
<organism evidence="1 2">
    <name type="scientific">Catellatospora chokoriensis</name>
    <dbReference type="NCBI Taxonomy" id="310353"/>
    <lineage>
        <taxon>Bacteria</taxon>
        <taxon>Bacillati</taxon>
        <taxon>Actinomycetota</taxon>
        <taxon>Actinomycetes</taxon>
        <taxon>Micromonosporales</taxon>
        <taxon>Micromonosporaceae</taxon>
        <taxon>Catellatospora</taxon>
    </lineage>
</organism>
<gene>
    <name evidence="1" type="ORF">Cch02nite_45030</name>
</gene>
<accession>A0A8J3K9K6</accession>